<dbReference type="Proteomes" id="UP000681722">
    <property type="component" value="Unassembled WGS sequence"/>
</dbReference>
<comment type="caution">
    <text evidence="2">The sequence shown here is derived from an EMBL/GenBank/DDBJ whole genome shotgun (WGS) entry which is preliminary data.</text>
</comment>
<sequence length="242" mass="28864">YQQSDFLTLPSSPTSNPSKLDQLEEQLKYYRSKESEMNFQVKSIRDSYEKLNDENRRLQETPQIEIASLQEELTLVKMRDAETNVNLNELKQRVIDLNREWQIHEQKCKILLSDKQQQTLTPQEYDVVEHELLALKMREAQTDYDSTNNNNKEDRAKFDYTDESYAYDPKLEYVDIETFMYVTHGLNENFDTDKPHTKEQVVIYKRLVRYKYLDIQYFFTLNLSKDSTTRVLGCKIFCCLSV</sequence>
<evidence type="ECO:0000313" key="2">
    <source>
        <dbReference type="EMBL" id="CAF1206169.1"/>
    </source>
</evidence>
<dbReference type="EMBL" id="CAJOBC010008771">
    <property type="protein sequence ID" value="CAF3970472.1"/>
    <property type="molecule type" value="Genomic_DNA"/>
</dbReference>
<dbReference type="EMBL" id="CAJNOQ010008770">
    <property type="protein sequence ID" value="CAF1206169.1"/>
    <property type="molecule type" value="Genomic_DNA"/>
</dbReference>
<keyword evidence="4" id="KW-1185">Reference proteome</keyword>
<accession>A0A814WTM4</accession>
<protein>
    <submittedName>
        <fullName evidence="2">Uncharacterized protein</fullName>
    </submittedName>
</protein>
<evidence type="ECO:0000313" key="3">
    <source>
        <dbReference type="EMBL" id="CAF3970472.1"/>
    </source>
</evidence>
<name>A0A814WTM4_9BILA</name>
<keyword evidence="1" id="KW-0175">Coiled coil</keyword>
<reference evidence="2" key="1">
    <citation type="submission" date="2021-02" db="EMBL/GenBank/DDBJ databases">
        <authorList>
            <person name="Nowell W R."/>
        </authorList>
    </citation>
    <scope>NUCLEOTIDE SEQUENCE</scope>
</reference>
<evidence type="ECO:0000313" key="4">
    <source>
        <dbReference type="Proteomes" id="UP000663829"/>
    </source>
</evidence>
<proteinExistence type="predicted"/>
<organism evidence="2 4">
    <name type="scientific">Didymodactylos carnosus</name>
    <dbReference type="NCBI Taxonomy" id="1234261"/>
    <lineage>
        <taxon>Eukaryota</taxon>
        <taxon>Metazoa</taxon>
        <taxon>Spiralia</taxon>
        <taxon>Gnathifera</taxon>
        <taxon>Rotifera</taxon>
        <taxon>Eurotatoria</taxon>
        <taxon>Bdelloidea</taxon>
        <taxon>Philodinida</taxon>
        <taxon>Philodinidae</taxon>
        <taxon>Didymodactylos</taxon>
    </lineage>
</organism>
<evidence type="ECO:0000256" key="1">
    <source>
        <dbReference type="SAM" id="Coils"/>
    </source>
</evidence>
<feature type="coiled-coil region" evidence="1">
    <location>
        <begin position="41"/>
        <end position="107"/>
    </location>
</feature>
<dbReference type="Proteomes" id="UP000663829">
    <property type="component" value="Unassembled WGS sequence"/>
</dbReference>
<dbReference type="AlphaFoldDB" id="A0A814WTM4"/>
<dbReference type="OrthoDB" id="295078at2759"/>
<feature type="non-terminal residue" evidence="2">
    <location>
        <position position="1"/>
    </location>
</feature>
<gene>
    <name evidence="2" type="ORF">GPM918_LOCUS23976</name>
    <name evidence="3" type="ORF">SRO942_LOCUS23975</name>
</gene>